<comment type="function">
    <text evidence="4">Sulfurates the molybdenum cofactor. Sulfation of molybdenum is essential for xanthine dehydrogenase (XDH) and aldehyde oxidase (ADO) enzymes in which molybdenum cofactor is liganded by 1 oxygen and 1 sulfur atom in active form.</text>
</comment>
<dbReference type="SUPFAM" id="SSF141673">
    <property type="entry name" value="MOSC N-terminal domain-like"/>
    <property type="match status" value="1"/>
</dbReference>
<evidence type="ECO:0000313" key="7">
    <source>
        <dbReference type="Proteomes" id="UP000799772"/>
    </source>
</evidence>
<feature type="modified residue" description="N6-(pyridoxal phosphate)lysine" evidence="4">
    <location>
        <position position="230"/>
    </location>
</feature>
<sequence>MAMGVDSDYNPSVEAFREIEYPMLKDALYLDHAGTTLYPKSLIERYSQDLIGNLYGNPHSASTASQTTSECIDDVRLSLLQLFQADPDDFDVVFVANATAGIKLVMDAFRDSGNFWYGYHKDAHTSIVGVREAAAKHTCFETDEDVEHLISNPMSTDDLEVPGLFAYPAQSNLNGRRLPLGWCGRLRESATSAGVSLFTLLDAAAFASTSPLDFSNADEAPDFTVLSLYKIFGFPDLGVLLVRKASGGILSHRKYFGGGTVDMVLCLRERWHAKKSGTVHEHLEDGTLPIHNILAVRHALDTHQELFGSLERVSRHTAFLAEKLFNELILLRHSNGVPVCEIYKDSKSPYQDRTTQGPIVAFNIRSSRETWISNAEVEKLAAVKNIQLRTGGLCNPGGIASHLKLEPWEMRRNFSAGQRCGVDDEILDGKPTGMVRLSLGAMSTINDVQRFIGFMKEFFVEHEAERTSPGSCSLIPQAGLSMAVESLTVFPIKSCAGWRVPQGWAWRVRQEGLAWDREWCLVNRSTGAALSQKQHPRMALIRPTIDLANGVLRVFVVGSSEEVAVPLSGDPTVLANNEHYNLRNAKVCGDLINAQVYASDELATFFTRAVGAPCQLARFPAASSSSFGRHTKAHLQPHQREMDDVTIPGAYPKARTDEVRVARPILLSNESPILVITRSSLNRLNEHIKSNGGKAAHAEVFRANIVIAENLAAPPGLEQPYVEDEWRALQIGEQHFQMLGACRRCQMVCVDQETAVKNEEPFATLAKTRRFNGRVFFGQHACHVPVKMNATPADQDPTIMVGDKVSAFWKGVDEEP</sequence>
<comment type="similarity">
    <text evidence="4">Belongs to the class-V pyridoxal-phosphate-dependent aminotransferase family. MOCOS subfamily.</text>
</comment>
<dbReference type="GO" id="GO:0016829">
    <property type="term" value="F:lyase activity"/>
    <property type="evidence" value="ECO:0007669"/>
    <property type="project" value="UniProtKB-UniRule"/>
</dbReference>
<evidence type="ECO:0000256" key="2">
    <source>
        <dbReference type="ARBA" id="ARBA00022898"/>
    </source>
</evidence>
<evidence type="ECO:0000259" key="5">
    <source>
        <dbReference type="PROSITE" id="PS51340"/>
    </source>
</evidence>
<reference evidence="6" key="1">
    <citation type="journal article" date="2020" name="Stud. Mycol.">
        <title>101 Dothideomycetes genomes: a test case for predicting lifestyles and emergence of pathogens.</title>
        <authorList>
            <person name="Haridas S."/>
            <person name="Albert R."/>
            <person name="Binder M."/>
            <person name="Bloem J."/>
            <person name="Labutti K."/>
            <person name="Salamov A."/>
            <person name="Andreopoulos B."/>
            <person name="Baker S."/>
            <person name="Barry K."/>
            <person name="Bills G."/>
            <person name="Bluhm B."/>
            <person name="Cannon C."/>
            <person name="Castanera R."/>
            <person name="Culley D."/>
            <person name="Daum C."/>
            <person name="Ezra D."/>
            <person name="Gonzalez J."/>
            <person name="Henrissat B."/>
            <person name="Kuo A."/>
            <person name="Liang C."/>
            <person name="Lipzen A."/>
            <person name="Lutzoni F."/>
            <person name="Magnuson J."/>
            <person name="Mondo S."/>
            <person name="Nolan M."/>
            <person name="Ohm R."/>
            <person name="Pangilinan J."/>
            <person name="Park H.-J."/>
            <person name="Ramirez L."/>
            <person name="Alfaro M."/>
            <person name="Sun H."/>
            <person name="Tritt A."/>
            <person name="Yoshinaga Y."/>
            <person name="Zwiers L.-H."/>
            <person name="Turgeon B."/>
            <person name="Goodwin S."/>
            <person name="Spatafora J."/>
            <person name="Crous P."/>
            <person name="Grigoriev I."/>
        </authorList>
    </citation>
    <scope>NUCLEOTIDE SEQUENCE</scope>
    <source>
        <strain evidence="6">CBS 133067</strain>
    </source>
</reference>
<evidence type="ECO:0000256" key="1">
    <source>
        <dbReference type="ARBA" id="ARBA00022679"/>
    </source>
</evidence>
<dbReference type="SUPFAM" id="SSF53383">
    <property type="entry name" value="PLP-dependent transferases"/>
    <property type="match status" value="1"/>
</dbReference>
<dbReference type="InterPro" id="IPR015421">
    <property type="entry name" value="PyrdxlP-dep_Trfase_major"/>
</dbReference>
<dbReference type="InterPro" id="IPR005302">
    <property type="entry name" value="MoCF_Sase_C"/>
</dbReference>
<dbReference type="EMBL" id="ML978126">
    <property type="protein sequence ID" value="KAF2098635.1"/>
    <property type="molecule type" value="Genomic_DNA"/>
</dbReference>
<dbReference type="AlphaFoldDB" id="A0A9P4M683"/>
<dbReference type="InterPro" id="IPR005303">
    <property type="entry name" value="MOCOS_middle"/>
</dbReference>
<evidence type="ECO:0000256" key="3">
    <source>
        <dbReference type="ARBA" id="ARBA00023150"/>
    </source>
</evidence>
<dbReference type="InterPro" id="IPR000192">
    <property type="entry name" value="Aminotrans_V_dom"/>
</dbReference>
<name>A0A9P4M683_9PEZI</name>
<feature type="active site" evidence="4">
    <location>
        <position position="394"/>
    </location>
</feature>
<keyword evidence="7" id="KW-1185">Reference proteome</keyword>
<accession>A0A9P4M683</accession>
<dbReference type="OrthoDB" id="10264306at2759"/>
<dbReference type="Pfam" id="PF03473">
    <property type="entry name" value="MOSC"/>
    <property type="match status" value="1"/>
</dbReference>
<evidence type="ECO:0000313" key="6">
    <source>
        <dbReference type="EMBL" id="KAF2098635.1"/>
    </source>
</evidence>
<dbReference type="GO" id="GO:0030170">
    <property type="term" value="F:pyridoxal phosphate binding"/>
    <property type="evidence" value="ECO:0007669"/>
    <property type="project" value="UniProtKB-UniRule"/>
</dbReference>
<dbReference type="EC" id="2.8.1.9" evidence="4"/>
<protein>
    <recommendedName>
        <fullName evidence="4">Molybdenum cofactor sulfurase</fullName>
        <shortName evidence="4">MCS</shortName>
        <shortName evidence="4">MOS</shortName>
        <shortName evidence="4">MoCo sulfurase</shortName>
        <ecNumber evidence="4">2.8.1.9</ecNumber>
    </recommendedName>
    <alternativeName>
        <fullName evidence="4">Molybdenum cofactor sulfurtransferase</fullName>
    </alternativeName>
</protein>
<dbReference type="InterPro" id="IPR015424">
    <property type="entry name" value="PyrdxlP-dep_Trfase"/>
</dbReference>
<comment type="caution">
    <text evidence="6">The sequence shown here is derived from an EMBL/GenBank/DDBJ whole genome shotgun (WGS) entry which is preliminary data.</text>
</comment>
<dbReference type="HAMAP" id="MF_03050">
    <property type="entry name" value="MOCOS"/>
    <property type="match status" value="1"/>
</dbReference>
<dbReference type="Gene3D" id="3.40.640.10">
    <property type="entry name" value="Type I PLP-dependent aspartate aminotransferase-like (Major domain)"/>
    <property type="match status" value="1"/>
</dbReference>
<evidence type="ECO:0000256" key="4">
    <source>
        <dbReference type="HAMAP-Rule" id="MF_03050"/>
    </source>
</evidence>
<dbReference type="Pfam" id="PF00266">
    <property type="entry name" value="Aminotran_5"/>
    <property type="match status" value="1"/>
</dbReference>
<comment type="catalytic activity">
    <reaction evidence="4">
        <text>Mo-molybdopterin + L-cysteine + AH2 = thio-Mo-molybdopterin + L-alanine + A + H2O</text>
        <dbReference type="Rhea" id="RHEA:42636"/>
        <dbReference type="ChEBI" id="CHEBI:13193"/>
        <dbReference type="ChEBI" id="CHEBI:15377"/>
        <dbReference type="ChEBI" id="CHEBI:17499"/>
        <dbReference type="ChEBI" id="CHEBI:35235"/>
        <dbReference type="ChEBI" id="CHEBI:57972"/>
        <dbReference type="ChEBI" id="CHEBI:71302"/>
        <dbReference type="ChEBI" id="CHEBI:82685"/>
        <dbReference type="EC" id="2.8.1.9"/>
    </reaction>
</comment>
<comment type="cofactor">
    <cofactor evidence="4">
        <name>pyridoxal 5'-phosphate</name>
        <dbReference type="ChEBI" id="CHEBI:597326"/>
    </cofactor>
</comment>
<keyword evidence="3 4" id="KW-0501">Molybdenum cofactor biosynthesis</keyword>
<keyword evidence="1 4" id="KW-0808">Transferase</keyword>
<dbReference type="PANTHER" id="PTHR14237:SF80">
    <property type="entry name" value="MOLYBDENUM COFACTOR SULFURASE"/>
    <property type="match status" value="1"/>
</dbReference>
<proteinExistence type="inferred from homology"/>
<keyword evidence="2 4" id="KW-0663">Pyridoxal phosphate</keyword>
<dbReference type="InterPro" id="IPR028886">
    <property type="entry name" value="MoCo_sulfurase"/>
</dbReference>
<gene>
    <name evidence="4" type="primary">hxB</name>
    <name evidence="6" type="ORF">NA57DRAFT_66021</name>
</gene>
<dbReference type="PANTHER" id="PTHR14237">
    <property type="entry name" value="MOLYBDOPTERIN COFACTOR SULFURASE MOSC"/>
    <property type="match status" value="1"/>
</dbReference>
<dbReference type="GO" id="GO:0008265">
    <property type="term" value="F:molybdenum cofactor sulfurtransferase activity"/>
    <property type="evidence" value="ECO:0007669"/>
    <property type="project" value="UniProtKB-UniRule"/>
</dbReference>
<dbReference type="Proteomes" id="UP000799772">
    <property type="component" value="Unassembled WGS sequence"/>
</dbReference>
<dbReference type="GO" id="GO:0006777">
    <property type="term" value="P:Mo-molybdopterin cofactor biosynthetic process"/>
    <property type="evidence" value="ECO:0007669"/>
    <property type="project" value="UniProtKB-UniRule"/>
</dbReference>
<feature type="domain" description="MOSC" evidence="5">
    <location>
        <begin position="645"/>
        <end position="808"/>
    </location>
</feature>
<dbReference type="GO" id="GO:0030151">
    <property type="term" value="F:molybdenum ion binding"/>
    <property type="evidence" value="ECO:0007669"/>
    <property type="project" value="UniProtKB-UniRule"/>
</dbReference>
<organism evidence="6 7">
    <name type="scientific">Rhizodiscina lignyota</name>
    <dbReference type="NCBI Taxonomy" id="1504668"/>
    <lineage>
        <taxon>Eukaryota</taxon>
        <taxon>Fungi</taxon>
        <taxon>Dikarya</taxon>
        <taxon>Ascomycota</taxon>
        <taxon>Pezizomycotina</taxon>
        <taxon>Dothideomycetes</taxon>
        <taxon>Pleosporomycetidae</taxon>
        <taxon>Aulographales</taxon>
        <taxon>Rhizodiscinaceae</taxon>
        <taxon>Rhizodiscina</taxon>
    </lineage>
</organism>
<dbReference type="Pfam" id="PF03476">
    <property type="entry name" value="MOSC_N"/>
    <property type="match status" value="1"/>
</dbReference>
<dbReference type="PROSITE" id="PS51340">
    <property type="entry name" value="MOSC"/>
    <property type="match status" value="1"/>
</dbReference>